<dbReference type="PROSITE" id="PS01124">
    <property type="entry name" value="HTH_ARAC_FAMILY_2"/>
    <property type="match status" value="1"/>
</dbReference>
<dbReference type="EMBL" id="CYUE01000003">
    <property type="protein sequence ID" value="CUK24786.1"/>
    <property type="molecule type" value="Genomic_DNA"/>
</dbReference>
<sequence length="328" mass="36654">MQQPRRKPLLIGFILANRFTMSAFASFADVVRLASDEDDKSRRILCDWDVLSHDMDMIRSSGGFKIQPDTRLRNARAYDYIVVVGGLIGDGSNLAPEMLRYLHEQAAGGVPIVGLCTGVFILQEAGLLKGYRCCVNWFHHQEFVDRFENERPVSDQIFVVDRDRLTCSGGHGSAHMAAYIIARHIGDAAAAKSLNIMTIDRALSADRPQPAGVPERSAQDPLVKRCMHLMNQNLEVPKSIEALADTLKVGRRTLERRFRIDTGDTPSEFYRDLRLNRAIDQLRRTGRSVADVAVANGFCDASHLTRSLRDHKGVTAGQIRETALRSHK</sequence>
<dbReference type="Proteomes" id="UP000051184">
    <property type="component" value="Unassembled WGS sequence"/>
</dbReference>
<dbReference type="SMART" id="SM00342">
    <property type="entry name" value="HTH_ARAC"/>
    <property type="match status" value="1"/>
</dbReference>
<feature type="chain" id="PRO_5006065414" evidence="3">
    <location>
        <begin position="26"/>
        <end position="328"/>
    </location>
</feature>
<dbReference type="Pfam" id="PF12833">
    <property type="entry name" value="HTH_18"/>
    <property type="match status" value="1"/>
</dbReference>
<feature type="domain" description="HTH araC/xylS-type" evidence="4">
    <location>
        <begin position="224"/>
        <end position="322"/>
    </location>
</feature>
<keyword evidence="6" id="KW-1185">Reference proteome</keyword>
<feature type="signal peptide" evidence="3">
    <location>
        <begin position="1"/>
        <end position="25"/>
    </location>
</feature>
<evidence type="ECO:0000313" key="6">
    <source>
        <dbReference type="Proteomes" id="UP000051184"/>
    </source>
</evidence>
<dbReference type="SUPFAM" id="SSF46689">
    <property type="entry name" value="Homeodomain-like"/>
    <property type="match status" value="2"/>
</dbReference>
<protein>
    <submittedName>
        <fullName evidence="5">Carnitine catabolism transcriptional activator</fullName>
    </submittedName>
</protein>
<evidence type="ECO:0000313" key="5">
    <source>
        <dbReference type="EMBL" id="CUK24786.1"/>
    </source>
</evidence>
<dbReference type="STRING" id="1715691.TA5113_00219"/>
<dbReference type="Gene3D" id="1.10.10.60">
    <property type="entry name" value="Homeodomain-like"/>
    <property type="match status" value="1"/>
</dbReference>
<name>A0A0P1IMB1_9RHOB</name>
<dbReference type="PANTHER" id="PTHR43130">
    <property type="entry name" value="ARAC-FAMILY TRANSCRIPTIONAL REGULATOR"/>
    <property type="match status" value="1"/>
</dbReference>
<gene>
    <name evidence="5" type="primary">cdhR_2</name>
    <name evidence="5" type="ORF">TA5114_00572</name>
</gene>
<dbReference type="GO" id="GO:0043565">
    <property type="term" value="F:sequence-specific DNA binding"/>
    <property type="evidence" value="ECO:0007669"/>
    <property type="project" value="InterPro"/>
</dbReference>
<dbReference type="GO" id="GO:0003700">
    <property type="term" value="F:DNA-binding transcription factor activity"/>
    <property type="evidence" value="ECO:0007669"/>
    <property type="project" value="InterPro"/>
</dbReference>
<dbReference type="Pfam" id="PF01965">
    <property type="entry name" value="DJ-1_PfpI"/>
    <property type="match status" value="1"/>
</dbReference>
<reference evidence="6" key="1">
    <citation type="submission" date="2015-09" db="EMBL/GenBank/DDBJ databases">
        <authorList>
            <person name="Rodrigo-Torres Lidia"/>
            <person name="Arahal R.David."/>
        </authorList>
    </citation>
    <scope>NUCLEOTIDE SEQUENCE [LARGE SCALE GENOMIC DNA]</scope>
    <source>
        <strain evidence="6">CECT 5114</strain>
    </source>
</reference>
<evidence type="ECO:0000256" key="3">
    <source>
        <dbReference type="SAM" id="SignalP"/>
    </source>
</evidence>
<organism evidence="5 6">
    <name type="scientific">Cognatishimia activa</name>
    <dbReference type="NCBI Taxonomy" id="1715691"/>
    <lineage>
        <taxon>Bacteria</taxon>
        <taxon>Pseudomonadati</taxon>
        <taxon>Pseudomonadota</taxon>
        <taxon>Alphaproteobacteria</taxon>
        <taxon>Rhodobacterales</taxon>
        <taxon>Paracoccaceae</taxon>
        <taxon>Cognatishimia</taxon>
    </lineage>
</organism>
<keyword evidence="2" id="KW-0804">Transcription</keyword>
<proteinExistence type="predicted"/>
<evidence type="ECO:0000256" key="2">
    <source>
        <dbReference type="ARBA" id="ARBA00023163"/>
    </source>
</evidence>
<dbReference type="InterPro" id="IPR002818">
    <property type="entry name" value="DJ-1/PfpI"/>
</dbReference>
<dbReference type="Gene3D" id="3.40.50.880">
    <property type="match status" value="1"/>
</dbReference>
<accession>A0A0P1IMB1</accession>
<dbReference type="InterPro" id="IPR052158">
    <property type="entry name" value="INH-QAR"/>
</dbReference>
<dbReference type="InterPro" id="IPR009057">
    <property type="entry name" value="Homeodomain-like_sf"/>
</dbReference>
<dbReference type="AlphaFoldDB" id="A0A0P1IMB1"/>
<dbReference type="CDD" id="cd03136">
    <property type="entry name" value="GATase1_AraC_ArgR_like"/>
    <property type="match status" value="1"/>
</dbReference>
<dbReference type="InterPro" id="IPR029062">
    <property type="entry name" value="Class_I_gatase-like"/>
</dbReference>
<dbReference type="OrthoDB" id="9793400at2"/>
<dbReference type="InterPro" id="IPR018060">
    <property type="entry name" value="HTH_AraC"/>
</dbReference>
<dbReference type="PANTHER" id="PTHR43130:SF3">
    <property type="entry name" value="HTH-TYPE TRANSCRIPTIONAL REGULATOR RV1931C"/>
    <property type="match status" value="1"/>
</dbReference>
<keyword evidence="1" id="KW-0805">Transcription regulation</keyword>
<evidence type="ECO:0000256" key="1">
    <source>
        <dbReference type="ARBA" id="ARBA00023015"/>
    </source>
</evidence>
<keyword evidence="3" id="KW-0732">Signal</keyword>
<evidence type="ECO:0000259" key="4">
    <source>
        <dbReference type="PROSITE" id="PS01124"/>
    </source>
</evidence>
<dbReference type="SUPFAM" id="SSF52317">
    <property type="entry name" value="Class I glutamine amidotransferase-like"/>
    <property type="match status" value="1"/>
</dbReference>